<dbReference type="AlphaFoldDB" id="A0A1Y3P7L6"/>
<dbReference type="InterPro" id="IPR027417">
    <property type="entry name" value="P-loop_NTPase"/>
</dbReference>
<evidence type="ECO:0000313" key="2">
    <source>
        <dbReference type="Proteomes" id="UP000195440"/>
    </source>
</evidence>
<name>A0A1Y3P7L6_9PSED</name>
<dbReference type="RefSeq" id="WP_087264307.1">
    <property type="nucleotide sequence ID" value="NZ_JBJGBV010000001.1"/>
</dbReference>
<protein>
    <recommendedName>
        <fullName evidence="3">AAA+ ATPase domain-containing protein</fullName>
    </recommendedName>
</protein>
<proteinExistence type="predicted"/>
<evidence type="ECO:0008006" key="3">
    <source>
        <dbReference type="Google" id="ProtNLM"/>
    </source>
</evidence>
<reference evidence="1 2" key="1">
    <citation type="journal article" date="2017" name="Syst. Appl. Microbiol.">
        <title>Pseudomonas caspiana sp. nov., a citrus pathogen in the Pseudomonas syringae phylogenetic group.</title>
        <authorList>
            <person name="Busquets A."/>
            <person name="Gomila M."/>
            <person name="Beiki F."/>
            <person name="Mulet M."/>
            <person name="Rahimian H."/>
            <person name="Garcia-Valdes E."/>
            <person name="Lalucat J."/>
        </authorList>
    </citation>
    <scope>NUCLEOTIDE SEQUENCE [LARGE SCALE GENOMIC DNA]</scope>
    <source>
        <strain evidence="1 2">FBF102</strain>
    </source>
</reference>
<dbReference type="SUPFAM" id="SSF52540">
    <property type="entry name" value="P-loop containing nucleoside triphosphate hydrolases"/>
    <property type="match status" value="1"/>
</dbReference>
<accession>A0A1Y3P7L6</accession>
<keyword evidence="2" id="KW-1185">Reference proteome</keyword>
<evidence type="ECO:0000313" key="1">
    <source>
        <dbReference type="EMBL" id="OUM75820.1"/>
    </source>
</evidence>
<dbReference type="EMBL" id="LOHF01000001">
    <property type="protein sequence ID" value="OUM75820.1"/>
    <property type="molecule type" value="Genomic_DNA"/>
</dbReference>
<dbReference type="OrthoDB" id="14765at2"/>
<organism evidence="1 2">
    <name type="scientific">Pseudomonas caspiana</name>
    <dbReference type="NCBI Taxonomy" id="1451454"/>
    <lineage>
        <taxon>Bacteria</taxon>
        <taxon>Pseudomonadati</taxon>
        <taxon>Pseudomonadota</taxon>
        <taxon>Gammaproteobacteria</taxon>
        <taxon>Pseudomonadales</taxon>
        <taxon>Pseudomonadaceae</taxon>
        <taxon>Pseudomonas</taxon>
    </lineage>
</organism>
<gene>
    <name evidence="1" type="ORF">AUC60_01560</name>
</gene>
<sequence>MKYLSCPKQFQAKQALEYSLVRNKFTVLGGDSRTGKTTIARKSIVEQDRTKYFSVYVPGAFTKLYSDIYASFASALKLPLNSHFFKFRWIEDALEDMICGREFRLVFDDAGIHFGGGAVQFKASMRLMEQVMDRFPSTKVLFVANLGILDKALKGVGGDQICYINIGVWQDDQKYRDFMIQTGVSCGFKRFQLANDDFAKELLVRSHGASGAIIHILQTLARNPGLKSCSLLSRDCLRHIWKF</sequence>
<comment type="caution">
    <text evidence="1">The sequence shown here is derived from an EMBL/GenBank/DDBJ whole genome shotgun (WGS) entry which is preliminary data.</text>
</comment>
<dbReference type="Proteomes" id="UP000195440">
    <property type="component" value="Unassembled WGS sequence"/>
</dbReference>